<dbReference type="SMART" id="SM00233">
    <property type="entry name" value="PH"/>
    <property type="match status" value="1"/>
</dbReference>
<dbReference type="PROSITE" id="PS00741">
    <property type="entry name" value="DH_1"/>
    <property type="match status" value="1"/>
</dbReference>
<organism evidence="6 7">
    <name type="scientific">Crucibulum laeve</name>
    <dbReference type="NCBI Taxonomy" id="68775"/>
    <lineage>
        <taxon>Eukaryota</taxon>
        <taxon>Fungi</taxon>
        <taxon>Dikarya</taxon>
        <taxon>Basidiomycota</taxon>
        <taxon>Agaricomycotina</taxon>
        <taxon>Agaricomycetes</taxon>
        <taxon>Agaricomycetidae</taxon>
        <taxon>Agaricales</taxon>
        <taxon>Agaricineae</taxon>
        <taxon>Nidulariaceae</taxon>
        <taxon>Crucibulum</taxon>
    </lineage>
</organism>
<dbReference type="GO" id="GO:0035556">
    <property type="term" value="P:intracellular signal transduction"/>
    <property type="evidence" value="ECO:0007669"/>
    <property type="project" value="InterPro"/>
</dbReference>
<accession>A0A5C3M7I1</accession>
<dbReference type="PROSITE" id="PS50010">
    <property type="entry name" value="DH_2"/>
    <property type="match status" value="1"/>
</dbReference>
<feature type="region of interest" description="Disordered" evidence="2">
    <location>
        <begin position="1"/>
        <end position="142"/>
    </location>
</feature>
<dbReference type="PROSITE" id="PS50219">
    <property type="entry name" value="CNH"/>
    <property type="match status" value="1"/>
</dbReference>
<sequence length="991" mass="111045">MYNDRRPHPLVSIPPGAQQPINPSPSARTFPDHSYTFEVTPPAYNDVSNPWEEPHTPQQEQPPTRTRIQSMYSSYSSNNSSSSRPPSRSTSASVTRPSITFPEPQIYRSSSARPTISPQTPLGHRPSRSDVGHGGDPLRMRRDPSVASFATVSSYANGDDDQSYSGNDSYDHGMEEVNRGLEKISLDSEEGLRAFQLGQLPEKDQEWHRLVPPEAREALGNQEVQRQSVIFEVVKAEREYVADLEAVQDVFIEKLRTSKPPIIRENILPGFINEVFGNLDQILAYHKRMLELLFARQREQHPLIQSVADIVLDITLKSEFRSAYETYIKHYPLAESHHRKELKRNQAYETFIHSVSTDPRIRKRDLTTFLSRPVTRLPRLNLLLEQILKLTDKEYDHPDLEALPIILGILSDCIKSTQPGIEAAESKVKFWALCESLVFQKGEIIDMDLYDESRTLVYSGPVIRKIRTETGLSSTWSNLFGALLDNHFILAREANYSNGVVKRHLTSRPIPLSYLRLGAFNSPPETRRERADDGGLLESLRYQNVPLYPFTIYHASSRSTRRYTLYVTTESLRKRWHTALVDAMGVHKVREDANMWFYPNTVSDGFFRMAGRHTTSSTITSRLPGRITSAVPFYSGGKKFIVVASSSGIYASLWGNDEFRKVLHYSNPHSIIALQTLGDKVFNKFIVHSESALVSYSLDIIARMALGQAQPHALDASMERIGGRDSNIVFCKHVQLDKRALLIYASKRRLGSTLNLQVLEAVDSSKMDITPKRTSVGGPLSFRPFGEPGFIPKDAYDVTVLNKTVGICTHDGIVIADPTNLANSTVNLVPDLHQAVSNMPMAALKAKIEGAKPLGLVKLVDELLVVYDALGCYIEKYGTPKRNSGYIRWETTATSYTHRGGNILLLSPEFIEVRNIITGRIVQVIEGQDIRLLHAGPTGSSTDPILVAMKGSKDDKDGVSDKIVELTETSEITARTPSSAVSGALWDDWDM</sequence>
<dbReference type="PANTHER" id="PTHR46572:SF1">
    <property type="entry name" value="RHO1 GUANINE NUCLEOTIDE EXCHANGE FACTOR TUS1"/>
    <property type="match status" value="1"/>
</dbReference>
<feature type="domain" description="DH" evidence="4">
    <location>
        <begin position="225"/>
        <end position="420"/>
    </location>
</feature>
<dbReference type="InterPro" id="IPR001331">
    <property type="entry name" value="GDS_CDC24_CS"/>
</dbReference>
<dbReference type="Gene3D" id="2.30.29.30">
    <property type="entry name" value="Pleckstrin-homology domain (PH domain)/Phosphotyrosine-binding domain (PTB)"/>
    <property type="match status" value="1"/>
</dbReference>
<name>A0A5C3M7I1_9AGAR</name>
<evidence type="ECO:0000313" key="6">
    <source>
        <dbReference type="EMBL" id="TFK40376.1"/>
    </source>
</evidence>
<feature type="domain" description="PH" evidence="3">
    <location>
        <begin position="455"/>
        <end position="585"/>
    </location>
</feature>
<keyword evidence="1" id="KW-0344">Guanine-nucleotide releasing factor</keyword>
<dbReference type="PROSITE" id="PS50003">
    <property type="entry name" value="PH_DOMAIN"/>
    <property type="match status" value="1"/>
</dbReference>
<evidence type="ECO:0000256" key="2">
    <source>
        <dbReference type="SAM" id="MobiDB-lite"/>
    </source>
</evidence>
<dbReference type="CDD" id="cd00160">
    <property type="entry name" value="RhoGEF"/>
    <property type="match status" value="1"/>
</dbReference>
<feature type="compositionally biased region" description="Basic and acidic residues" evidence="2">
    <location>
        <begin position="127"/>
        <end position="142"/>
    </location>
</feature>
<dbReference type="GO" id="GO:0005085">
    <property type="term" value="F:guanyl-nucleotide exchange factor activity"/>
    <property type="evidence" value="ECO:0007669"/>
    <property type="project" value="UniProtKB-KW"/>
</dbReference>
<dbReference type="SUPFAM" id="SSF48065">
    <property type="entry name" value="DBL homology domain (DH-domain)"/>
    <property type="match status" value="1"/>
</dbReference>
<keyword evidence="7" id="KW-1185">Reference proteome</keyword>
<evidence type="ECO:0000259" key="5">
    <source>
        <dbReference type="PROSITE" id="PS50219"/>
    </source>
</evidence>
<dbReference type="Pfam" id="PF00621">
    <property type="entry name" value="RhoGEF"/>
    <property type="match status" value="1"/>
</dbReference>
<dbReference type="SMART" id="SM00325">
    <property type="entry name" value="RhoGEF"/>
    <property type="match status" value="1"/>
</dbReference>
<dbReference type="InterPro" id="IPR052233">
    <property type="entry name" value="Rho-type_GEFs"/>
</dbReference>
<dbReference type="AlphaFoldDB" id="A0A5C3M7I1"/>
<dbReference type="InterPro" id="IPR001849">
    <property type="entry name" value="PH_domain"/>
</dbReference>
<dbReference type="EMBL" id="ML213597">
    <property type="protein sequence ID" value="TFK40376.1"/>
    <property type="molecule type" value="Genomic_DNA"/>
</dbReference>
<evidence type="ECO:0000313" key="7">
    <source>
        <dbReference type="Proteomes" id="UP000308652"/>
    </source>
</evidence>
<gene>
    <name evidence="6" type="ORF">BDQ12DRAFT_680852</name>
</gene>
<feature type="compositionally biased region" description="Low complexity" evidence="2">
    <location>
        <begin position="56"/>
        <end position="98"/>
    </location>
</feature>
<dbReference type="OrthoDB" id="2272012at2759"/>
<evidence type="ECO:0008006" key="8">
    <source>
        <dbReference type="Google" id="ProtNLM"/>
    </source>
</evidence>
<dbReference type="InterPro" id="IPR035899">
    <property type="entry name" value="DBL_dom_sf"/>
</dbReference>
<dbReference type="Proteomes" id="UP000308652">
    <property type="component" value="Unassembled WGS sequence"/>
</dbReference>
<protein>
    <recommendedName>
        <fullName evidence="8">CNH domain-containing protein</fullName>
    </recommendedName>
</protein>
<dbReference type="SUPFAM" id="SSF50729">
    <property type="entry name" value="PH domain-like"/>
    <property type="match status" value="1"/>
</dbReference>
<dbReference type="PANTHER" id="PTHR46572">
    <property type="entry name" value="RHO1 GDP-GTP EXCHANGE PROTEIN 1-RELATED"/>
    <property type="match status" value="1"/>
</dbReference>
<feature type="domain" description="CNH" evidence="5">
    <location>
        <begin position="624"/>
        <end position="940"/>
    </location>
</feature>
<dbReference type="InterPro" id="IPR001180">
    <property type="entry name" value="CNH_dom"/>
</dbReference>
<dbReference type="InterPro" id="IPR000219">
    <property type="entry name" value="DH_dom"/>
</dbReference>
<reference evidence="6 7" key="1">
    <citation type="journal article" date="2019" name="Nat. Ecol. Evol.">
        <title>Megaphylogeny resolves global patterns of mushroom evolution.</title>
        <authorList>
            <person name="Varga T."/>
            <person name="Krizsan K."/>
            <person name="Foldi C."/>
            <person name="Dima B."/>
            <person name="Sanchez-Garcia M."/>
            <person name="Sanchez-Ramirez S."/>
            <person name="Szollosi G.J."/>
            <person name="Szarkandi J.G."/>
            <person name="Papp V."/>
            <person name="Albert L."/>
            <person name="Andreopoulos W."/>
            <person name="Angelini C."/>
            <person name="Antonin V."/>
            <person name="Barry K.W."/>
            <person name="Bougher N.L."/>
            <person name="Buchanan P."/>
            <person name="Buyck B."/>
            <person name="Bense V."/>
            <person name="Catcheside P."/>
            <person name="Chovatia M."/>
            <person name="Cooper J."/>
            <person name="Damon W."/>
            <person name="Desjardin D."/>
            <person name="Finy P."/>
            <person name="Geml J."/>
            <person name="Haridas S."/>
            <person name="Hughes K."/>
            <person name="Justo A."/>
            <person name="Karasinski D."/>
            <person name="Kautmanova I."/>
            <person name="Kiss B."/>
            <person name="Kocsube S."/>
            <person name="Kotiranta H."/>
            <person name="LaButti K.M."/>
            <person name="Lechner B.E."/>
            <person name="Liimatainen K."/>
            <person name="Lipzen A."/>
            <person name="Lukacs Z."/>
            <person name="Mihaltcheva S."/>
            <person name="Morgado L.N."/>
            <person name="Niskanen T."/>
            <person name="Noordeloos M.E."/>
            <person name="Ohm R.A."/>
            <person name="Ortiz-Santana B."/>
            <person name="Ovrebo C."/>
            <person name="Racz N."/>
            <person name="Riley R."/>
            <person name="Savchenko A."/>
            <person name="Shiryaev A."/>
            <person name="Soop K."/>
            <person name="Spirin V."/>
            <person name="Szebenyi C."/>
            <person name="Tomsovsky M."/>
            <person name="Tulloss R.E."/>
            <person name="Uehling J."/>
            <person name="Grigoriev I.V."/>
            <person name="Vagvolgyi C."/>
            <person name="Papp T."/>
            <person name="Martin F.M."/>
            <person name="Miettinen O."/>
            <person name="Hibbett D.S."/>
            <person name="Nagy L.G."/>
        </authorList>
    </citation>
    <scope>NUCLEOTIDE SEQUENCE [LARGE SCALE GENOMIC DNA]</scope>
    <source>
        <strain evidence="6 7">CBS 166.37</strain>
    </source>
</reference>
<evidence type="ECO:0000259" key="4">
    <source>
        <dbReference type="PROSITE" id="PS50010"/>
    </source>
</evidence>
<dbReference type="STRING" id="68775.A0A5C3M7I1"/>
<dbReference type="Pfam" id="PF00780">
    <property type="entry name" value="CNH"/>
    <property type="match status" value="1"/>
</dbReference>
<dbReference type="InterPro" id="IPR011993">
    <property type="entry name" value="PH-like_dom_sf"/>
</dbReference>
<evidence type="ECO:0000259" key="3">
    <source>
        <dbReference type="PROSITE" id="PS50003"/>
    </source>
</evidence>
<evidence type="ECO:0000256" key="1">
    <source>
        <dbReference type="ARBA" id="ARBA00022658"/>
    </source>
</evidence>
<dbReference type="Gene3D" id="1.20.900.10">
    <property type="entry name" value="Dbl homology (DH) domain"/>
    <property type="match status" value="1"/>
</dbReference>
<proteinExistence type="predicted"/>
<feature type="compositionally biased region" description="Polar residues" evidence="2">
    <location>
        <begin position="107"/>
        <end position="120"/>
    </location>
</feature>